<protein>
    <submittedName>
        <fullName evidence="2">Alpha/beta hydrolase</fullName>
    </submittedName>
</protein>
<keyword evidence="3" id="KW-1185">Reference proteome</keyword>
<dbReference type="InterPro" id="IPR045889">
    <property type="entry name" value="MES/HNL"/>
</dbReference>
<dbReference type="InterPro" id="IPR029058">
    <property type="entry name" value="AB_hydrolase_fold"/>
</dbReference>
<dbReference type="GO" id="GO:0016787">
    <property type="term" value="F:hydrolase activity"/>
    <property type="evidence" value="ECO:0007669"/>
    <property type="project" value="UniProtKB-KW"/>
</dbReference>
<comment type="caution">
    <text evidence="2">The sequence shown here is derived from an EMBL/GenBank/DDBJ whole genome shotgun (WGS) entry which is preliminary data.</text>
</comment>
<dbReference type="PANTHER" id="PTHR10992:SF1086">
    <property type="entry name" value="AB HYDROLASE-1 DOMAIN-CONTAINING PROTEIN"/>
    <property type="match status" value="1"/>
</dbReference>
<accession>A0ABT9DVY7</accession>
<evidence type="ECO:0000313" key="3">
    <source>
        <dbReference type="Proteomes" id="UP001243009"/>
    </source>
</evidence>
<evidence type="ECO:0000259" key="1">
    <source>
        <dbReference type="Pfam" id="PF12697"/>
    </source>
</evidence>
<dbReference type="PANTHER" id="PTHR10992">
    <property type="entry name" value="METHYLESTERASE FAMILY MEMBER"/>
    <property type="match status" value="1"/>
</dbReference>
<reference evidence="2 3" key="1">
    <citation type="submission" date="2023-08" db="EMBL/GenBank/DDBJ databases">
        <title>The draft genome sequence of Paracraurococcus sp. LOR1-02.</title>
        <authorList>
            <person name="Kingkaew E."/>
            <person name="Tanasupawat S."/>
        </authorList>
    </citation>
    <scope>NUCLEOTIDE SEQUENCE [LARGE SCALE GENOMIC DNA]</scope>
    <source>
        <strain evidence="2 3">LOR1-02</strain>
    </source>
</reference>
<dbReference type="Pfam" id="PF12697">
    <property type="entry name" value="Abhydrolase_6"/>
    <property type="match status" value="1"/>
</dbReference>
<evidence type="ECO:0000313" key="2">
    <source>
        <dbReference type="EMBL" id="MDO9708064.1"/>
    </source>
</evidence>
<organism evidence="2 3">
    <name type="scientific">Paracraurococcus lichenis</name>
    <dbReference type="NCBI Taxonomy" id="3064888"/>
    <lineage>
        <taxon>Bacteria</taxon>
        <taxon>Pseudomonadati</taxon>
        <taxon>Pseudomonadota</taxon>
        <taxon>Alphaproteobacteria</taxon>
        <taxon>Acetobacterales</taxon>
        <taxon>Roseomonadaceae</taxon>
        <taxon>Paracraurococcus</taxon>
    </lineage>
</organism>
<dbReference type="Proteomes" id="UP001243009">
    <property type="component" value="Unassembled WGS sequence"/>
</dbReference>
<proteinExistence type="predicted"/>
<dbReference type="Gene3D" id="3.40.50.1820">
    <property type="entry name" value="alpha/beta hydrolase"/>
    <property type="match status" value="1"/>
</dbReference>
<name>A0ABT9DVY7_9PROT</name>
<dbReference type="InterPro" id="IPR000073">
    <property type="entry name" value="AB_hydrolase_1"/>
</dbReference>
<feature type="domain" description="AB hydrolase-1" evidence="1">
    <location>
        <begin position="31"/>
        <end position="259"/>
    </location>
</feature>
<dbReference type="EMBL" id="JAUTWS010000005">
    <property type="protein sequence ID" value="MDO9708064.1"/>
    <property type="molecule type" value="Genomic_DNA"/>
</dbReference>
<dbReference type="SUPFAM" id="SSF53474">
    <property type="entry name" value="alpha/beta-Hydrolases"/>
    <property type="match status" value="1"/>
</dbReference>
<dbReference type="RefSeq" id="WP_305102931.1">
    <property type="nucleotide sequence ID" value="NZ_JAUTWS010000005.1"/>
</dbReference>
<gene>
    <name evidence="2" type="ORF">Q7A36_06910</name>
</gene>
<keyword evidence="2" id="KW-0378">Hydrolase</keyword>
<sequence>MHRRPLLQLAAASPAAVQPPGLLAARGRTYVLVHGSFTGGWLWAPVAERLRARGHCVYTPTQTGLGERRHLLTRGITLDTFVTDVTSLIETEELEDVVLVGHSFGGIPITGVADRIPGRIRHLVYLDALVIEGGKSFSDSYPPEVVAERRRAAEERGGGLAVPPPPLAGLGALGIPPGPLADWVHRHMAAQPLGSYETPLRLENPFGNGRPKTYVFANSPPFPALASMRDWVRRQPGWTWVEIAAGHFAPITAPAEVTALLDGIA</sequence>